<evidence type="ECO:0008006" key="3">
    <source>
        <dbReference type="Google" id="ProtNLM"/>
    </source>
</evidence>
<protein>
    <recommendedName>
        <fullName evidence="3">F-box domain-containing protein</fullName>
    </recommendedName>
</protein>
<comment type="caution">
    <text evidence="1">The sequence shown here is derived from an EMBL/GenBank/DDBJ whole genome shotgun (WGS) entry which is preliminary data.</text>
</comment>
<dbReference type="AlphaFoldDB" id="A0AAV9X6N0"/>
<dbReference type="EMBL" id="JAVHJO010000012">
    <property type="protein sequence ID" value="KAK6531938.1"/>
    <property type="molecule type" value="Genomic_DNA"/>
</dbReference>
<reference evidence="1 2" key="1">
    <citation type="submission" date="2019-10" db="EMBL/GenBank/DDBJ databases">
        <authorList>
            <person name="Palmer J.M."/>
        </authorList>
    </citation>
    <scope>NUCLEOTIDE SEQUENCE [LARGE SCALE GENOMIC DNA]</scope>
    <source>
        <strain evidence="1 2">TWF694</strain>
    </source>
</reference>
<keyword evidence="2" id="KW-1185">Reference proteome</keyword>
<sequence length="630" mass="73116">MSNPTELHNGLLEALPVEIVTYLIEKVIEDEKSLSALSQTSRLLRSFALPRLRSYKVVLNISDSLNWKERPSEAYQIIQDFNCERNFRIPSYVRVLEIRDNWPDKHTKGESDLRPFVDALYTFISKCIGLRKFLRDGYEHDSLDSYRLVRRLLQLPKLKVLCLKIHQIAQWRYNETPRFEEYEIFSTFWDNRTPKGLECISLALPMDMARPGWNDIWPLCAEILISNVETLKHLWVDGPDLEKIAAVMVSGSLANLRLESLRFRMNFNPTKFRAVLGLTSLASLQHSRSDENASTNLRRIEFRDFNLGRRYESTAEMHLTASILQYMRTPNLKRFQVFGGRDPIHLGANAGAPSPQPDLEHLTAFKGLEFADFQRAVNTASLFINLDTVSQNHGKTLRTIKMDAYSFDSSLQYLLTVSTEFTFDFLKRIELTQDRTCLCPSLKTLLKIIPFRPTIQEFHITMCDPLFNQYAYLYPIVLPQRLLTPIYSTAFYLHNIRSGVRSSNFICENSELYPSTRVVTPYRSMLGESGCDTLHVNTYLSGMFYSRRLNSEVFKHPEPQRETPVDLFGDVELFHLFATASLENLELFQLEYVQKSGGDRQANIKRSEDTWRKVDGEWLHEEQITPLLPW</sequence>
<accession>A0AAV9X6N0</accession>
<evidence type="ECO:0000313" key="2">
    <source>
        <dbReference type="Proteomes" id="UP001365542"/>
    </source>
</evidence>
<dbReference type="Proteomes" id="UP001365542">
    <property type="component" value="Unassembled WGS sequence"/>
</dbReference>
<evidence type="ECO:0000313" key="1">
    <source>
        <dbReference type="EMBL" id="KAK6531938.1"/>
    </source>
</evidence>
<gene>
    <name evidence="1" type="ORF">TWF694_003102</name>
</gene>
<organism evidence="1 2">
    <name type="scientific">Orbilia ellipsospora</name>
    <dbReference type="NCBI Taxonomy" id="2528407"/>
    <lineage>
        <taxon>Eukaryota</taxon>
        <taxon>Fungi</taxon>
        <taxon>Dikarya</taxon>
        <taxon>Ascomycota</taxon>
        <taxon>Pezizomycotina</taxon>
        <taxon>Orbiliomycetes</taxon>
        <taxon>Orbiliales</taxon>
        <taxon>Orbiliaceae</taxon>
        <taxon>Orbilia</taxon>
    </lineage>
</organism>
<proteinExistence type="predicted"/>
<name>A0AAV9X6N0_9PEZI</name>